<dbReference type="PANTHER" id="PTHR10545">
    <property type="entry name" value="DIAMINE N-ACETYLTRANSFERASE"/>
    <property type="match status" value="1"/>
</dbReference>
<dbReference type="Pfam" id="PF00583">
    <property type="entry name" value="Acetyltransf_1"/>
    <property type="match status" value="1"/>
</dbReference>
<dbReference type="InterPro" id="IPR051016">
    <property type="entry name" value="Diverse_Substrate_AcTransf"/>
</dbReference>
<dbReference type="EMBL" id="DVMM01000130">
    <property type="protein sequence ID" value="HIU29872.1"/>
    <property type="molecule type" value="Genomic_DNA"/>
</dbReference>
<sequence>MGIVIRRAEQEDQSELQRLLKYIAALHHAGRPDIFRSGSSKYDAAQLAEILQDEGKPVFVAADETRHVFGYAFCIVRESGGDALLNSRKILYVDDLCVEEQSRGRGLGRALLEEVKKHALSIGAQSVELNVWNFNQSAVSFYEHLGFSVQKSILELPLNPSL</sequence>
<dbReference type="PANTHER" id="PTHR10545:SF29">
    <property type="entry name" value="GH14572P-RELATED"/>
    <property type="match status" value="1"/>
</dbReference>
<dbReference type="SUPFAM" id="SSF55729">
    <property type="entry name" value="Acyl-CoA N-acyltransferases (Nat)"/>
    <property type="match status" value="1"/>
</dbReference>
<evidence type="ECO:0000313" key="4">
    <source>
        <dbReference type="EMBL" id="HIU29872.1"/>
    </source>
</evidence>
<dbReference type="InterPro" id="IPR016181">
    <property type="entry name" value="Acyl_CoA_acyltransferase"/>
</dbReference>
<dbReference type="Proteomes" id="UP000824089">
    <property type="component" value="Unassembled WGS sequence"/>
</dbReference>
<evidence type="ECO:0000259" key="3">
    <source>
        <dbReference type="PROSITE" id="PS51186"/>
    </source>
</evidence>
<evidence type="ECO:0000256" key="1">
    <source>
        <dbReference type="ARBA" id="ARBA00022679"/>
    </source>
</evidence>
<dbReference type="PROSITE" id="PS51186">
    <property type="entry name" value="GNAT"/>
    <property type="match status" value="1"/>
</dbReference>
<accession>A0A9D1LB25</accession>
<reference evidence="4" key="2">
    <citation type="journal article" date="2021" name="PeerJ">
        <title>Extensive microbial diversity within the chicken gut microbiome revealed by metagenomics and culture.</title>
        <authorList>
            <person name="Gilroy R."/>
            <person name="Ravi A."/>
            <person name="Getino M."/>
            <person name="Pursley I."/>
            <person name="Horton D.L."/>
            <person name="Alikhan N.F."/>
            <person name="Baker D."/>
            <person name="Gharbi K."/>
            <person name="Hall N."/>
            <person name="Watson M."/>
            <person name="Adriaenssens E.M."/>
            <person name="Foster-Nyarko E."/>
            <person name="Jarju S."/>
            <person name="Secka A."/>
            <person name="Antonio M."/>
            <person name="Oren A."/>
            <person name="Chaudhuri R.R."/>
            <person name="La Ragione R."/>
            <person name="Hildebrand F."/>
            <person name="Pallen M.J."/>
        </authorList>
    </citation>
    <scope>NUCLEOTIDE SEQUENCE</scope>
    <source>
        <strain evidence="4">CHK195-4489</strain>
    </source>
</reference>
<gene>
    <name evidence="4" type="ORF">IAD50_06195</name>
</gene>
<name>A0A9D1LB25_9CLOT</name>
<dbReference type="GO" id="GO:0008080">
    <property type="term" value="F:N-acetyltransferase activity"/>
    <property type="evidence" value="ECO:0007669"/>
    <property type="project" value="UniProtKB-ARBA"/>
</dbReference>
<dbReference type="AlphaFoldDB" id="A0A9D1LB25"/>
<evidence type="ECO:0000313" key="5">
    <source>
        <dbReference type="Proteomes" id="UP000824089"/>
    </source>
</evidence>
<feature type="domain" description="N-acetyltransferase" evidence="3">
    <location>
        <begin position="3"/>
        <end position="162"/>
    </location>
</feature>
<keyword evidence="1" id="KW-0808">Transferase</keyword>
<evidence type="ECO:0000256" key="2">
    <source>
        <dbReference type="ARBA" id="ARBA00023315"/>
    </source>
</evidence>
<dbReference type="InterPro" id="IPR000182">
    <property type="entry name" value="GNAT_dom"/>
</dbReference>
<organism evidence="4 5">
    <name type="scientific">Candidatus Egerieisoma faecipullorum</name>
    <dbReference type="NCBI Taxonomy" id="2840963"/>
    <lineage>
        <taxon>Bacteria</taxon>
        <taxon>Bacillati</taxon>
        <taxon>Bacillota</taxon>
        <taxon>Clostridia</taxon>
        <taxon>Eubacteriales</taxon>
        <taxon>Clostridiaceae</taxon>
        <taxon>Clostridiaceae incertae sedis</taxon>
        <taxon>Candidatus Egerieisoma</taxon>
    </lineage>
</organism>
<protein>
    <submittedName>
        <fullName evidence="4">GNAT family N-acetyltransferase</fullName>
    </submittedName>
</protein>
<proteinExistence type="predicted"/>
<reference evidence="4" key="1">
    <citation type="submission" date="2020-10" db="EMBL/GenBank/DDBJ databases">
        <authorList>
            <person name="Gilroy R."/>
        </authorList>
    </citation>
    <scope>NUCLEOTIDE SEQUENCE</scope>
    <source>
        <strain evidence="4">CHK195-4489</strain>
    </source>
</reference>
<dbReference type="Gene3D" id="3.40.630.30">
    <property type="match status" value="1"/>
</dbReference>
<comment type="caution">
    <text evidence="4">The sequence shown here is derived from an EMBL/GenBank/DDBJ whole genome shotgun (WGS) entry which is preliminary data.</text>
</comment>
<keyword evidence="2" id="KW-0012">Acyltransferase</keyword>
<dbReference type="CDD" id="cd04301">
    <property type="entry name" value="NAT_SF"/>
    <property type="match status" value="1"/>
</dbReference>